<feature type="compositionally biased region" description="Basic residues" evidence="1">
    <location>
        <begin position="207"/>
        <end position="221"/>
    </location>
</feature>
<organism evidence="2 3">
    <name type="scientific">Takifugu bimaculatus</name>
    <dbReference type="NCBI Taxonomy" id="433685"/>
    <lineage>
        <taxon>Eukaryota</taxon>
        <taxon>Metazoa</taxon>
        <taxon>Chordata</taxon>
        <taxon>Craniata</taxon>
        <taxon>Vertebrata</taxon>
        <taxon>Euteleostomi</taxon>
        <taxon>Actinopterygii</taxon>
        <taxon>Neopterygii</taxon>
        <taxon>Teleostei</taxon>
        <taxon>Neoteleostei</taxon>
        <taxon>Acanthomorphata</taxon>
        <taxon>Eupercaria</taxon>
        <taxon>Tetraodontiformes</taxon>
        <taxon>Tetradontoidea</taxon>
        <taxon>Tetraodontidae</taxon>
        <taxon>Takifugu</taxon>
    </lineage>
</organism>
<keyword evidence="3" id="KW-1185">Reference proteome</keyword>
<gene>
    <name evidence="2" type="ORF">fugu_018878</name>
</gene>
<evidence type="ECO:0000256" key="1">
    <source>
        <dbReference type="SAM" id="MobiDB-lite"/>
    </source>
</evidence>
<feature type="region of interest" description="Disordered" evidence="1">
    <location>
        <begin position="197"/>
        <end position="225"/>
    </location>
</feature>
<evidence type="ECO:0000313" key="3">
    <source>
        <dbReference type="Proteomes" id="UP000516260"/>
    </source>
</evidence>
<proteinExistence type="predicted"/>
<feature type="compositionally biased region" description="Basic residues" evidence="1">
    <location>
        <begin position="130"/>
        <end position="146"/>
    </location>
</feature>
<feature type="region of interest" description="Disordered" evidence="1">
    <location>
        <begin position="1"/>
        <end position="75"/>
    </location>
</feature>
<feature type="region of interest" description="Disordered" evidence="1">
    <location>
        <begin position="110"/>
        <end position="149"/>
    </location>
</feature>
<comment type="caution">
    <text evidence="2">The sequence shown here is derived from an EMBL/GenBank/DDBJ whole genome shotgun (WGS) entry which is preliminary data.</text>
</comment>
<reference evidence="2 3" key="1">
    <citation type="submission" date="2019-04" db="EMBL/GenBank/DDBJ databases">
        <title>The sequence and de novo assembly of Takifugu bimaculatus genome using PacBio and Hi-C technologies.</title>
        <authorList>
            <person name="Xu P."/>
            <person name="Liu B."/>
            <person name="Zhou Z."/>
        </authorList>
    </citation>
    <scope>NUCLEOTIDE SEQUENCE [LARGE SCALE GENOMIC DNA]</scope>
    <source>
        <strain evidence="2">TB-2018</strain>
        <tissue evidence="2">Muscle</tissue>
    </source>
</reference>
<dbReference type="Proteomes" id="UP000516260">
    <property type="component" value="Chromosome 21"/>
</dbReference>
<evidence type="ECO:0000313" key="2">
    <source>
        <dbReference type="EMBL" id="TNM91866.1"/>
    </source>
</evidence>
<sequence length="410" mass="43362">MQPAGAALPLETAAPSSPLVAFPGCGVTDTPPLRQSAAPPLQTLDDRRVDDGQSSSGAPLRGSSVAPKLHPALTDTPGPFQLCSSGSCSHTGGGHASHHPVCWEVQLLQQQRPSSAPQPVPRRPGPERRPGRRLQRRSPLRGKPLRHAAAPRLLPRLLRLVRDGEGAPPQQRLSGVGEPVLLAAASQPAAARRFLSRAGVPPQQQRQQRRRRAAVPQRLRHGQGPDLRARRHGELWRDVLPRQQFGVGIPRGADPASGSHGGLLPRQVVRVHLPAELPPLPAPVRAHDQGVSPVRGAAAVRRRPAGQDPFSGGGAEAGAASDRVDGDVSLRLQGRANDALPQRHDAPGGPRRRVLVASDATDDPATHQAPLRPRPVRGGRGRAQRRGAGAAGVPEEQAGLGPAERHPERV</sequence>
<protein>
    <submittedName>
        <fullName evidence="2">Uncharacterized protein</fullName>
    </submittedName>
</protein>
<accession>A0A4Z2BK04</accession>
<dbReference type="AlphaFoldDB" id="A0A4Z2BK04"/>
<name>A0A4Z2BK04_9TELE</name>
<feature type="compositionally biased region" description="Basic residues" evidence="1">
    <location>
        <begin position="374"/>
        <end position="385"/>
    </location>
</feature>
<feature type="region of interest" description="Disordered" evidence="1">
    <location>
        <begin position="336"/>
        <end position="410"/>
    </location>
</feature>
<dbReference type="EMBL" id="SWLE01000014">
    <property type="protein sequence ID" value="TNM91866.1"/>
    <property type="molecule type" value="Genomic_DNA"/>
</dbReference>
<feature type="region of interest" description="Disordered" evidence="1">
    <location>
        <begin position="280"/>
        <end position="324"/>
    </location>
</feature>